<evidence type="ECO:0000256" key="1">
    <source>
        <dbReference type="SAM" id="SignalP"/>
    </source>
</evidence>
<gene>
    <name evidence="2" type="ORF">TWF730_006988</name>
</gene>
<feature type="chain" id="PRO_5043754349" evidence="1">
    <location>
        <begin position="19"/>
        <end position="314"/>
    </location>
</feature>
<feature type="signal peptide" evidence="1">
    <location>
        <begin position="1"/>
        <end position="18"/>
    </location>
</feature>
<organism evidence="2 3">
    <name type="scientific">Orbilia blumenaviensis</name>
    <dbReference type="NCBI Taxonomy" id="1796055"/>
    <lineage>
        <taxon>Eukaryota</taxon>
        <taxon>Fungi</taxon>
        <taxon>Dikarya</taxon>
        <taxon>Ascomycota</taxon>
        <taxon>Pezizomycotina</taxon>
        <taxon>Orbiliomycetes</taxon>
        <taxon>Orbiliales</taxon>
        <taxon>Orbiliaceae</taxon>
        <taxon>Orbilia</taxon>
    </lineage>
</organism>
<reference evidence="2 3" key="1">
    <citation type="submission" date="2019-10" db="EMBL/GenBank/DDBJ databases">
        <authorList>
            <person name="Palmer J.M."/>
        </authorList>
    </citation>
    <scope>NUCLEOTIDE SEQUENCE [LARGE SCALE GENOMIC DNA]</scope>
    <source>
        <strain evidence="2 3">TWF730</strain>
    </source>
</reference>
<sequence length="314" mass="33271">MKVSMLAAATAFLALVSAAPTPQEFDGEFIDTIPAPAEQGAPAGATKSGPDVDVDALVDATVSDIAKRSTLSKRGVASDNFVKVFDNWSGSTQTGGYLTFKLLPTYDVDLCATKCLANTGCVFFNIYDETNPAGILHKCALYSMASTKGAATNFGGQNHNGVISVKSLSAGYKKKSLQEDVPGYHYECFGDASINAPHNGSIDPYMGVSFTTTSPSVCAAACDAKTDYNLKHAAPGGTYRACNFFDFYNVYRDGVPYQTACTFYLISYDASFATNFGQKRNGYQYSIGESCGYTRDVLVGVNGIGTKPSTVTAT</sequence>
<accession>A0AAV9VHC9</accession>
<name>A0AAV9VHC9_9PEZI</name>
<dbReference type="PANTHER" id="PTHR36578:SF1">
    <property type="entry name" value="APPLE DOMAIN-CONTAINING PROTEIN"/>
    <property type="match status" value="1"/>
</dbReference>
<dbReference type="PANTHER" id="PTHR36578">
    <property type="entry name" value="CHROMOSOME 15, WHOLE GENOME SHOTGUN SEQUENCE"/>
    <property type="match status" value="1"/>
</dbReference>
<comment type="caution">
    <text evidence="2">The sequence shown here is derived from an EMBL/GenBank/DDBJ whole genome shotgun (WGS) entry which is preliminary data.</text>
</comment>
<proteinExistence type="predicted"/>
<dbReference type="Proteomes" id="UP001373714">
    <property type="component" value="Unassembled WGS sequence"/>
</dbReference>
<evidence type="ECO:0000313" key="3">
    <source>
        <dbReference type="Proteomes" id="UP001373714"/>
    </source>
</evidence>
<evidence type="ECO:0000313" key="2">
    <source>
        <dbReference type="EMBL" id="KAK6360872.1"/>
    </source>
</evidence>
<keyword evidence="3" id="KW-1185">Reference proteome</keyword>
<dbReference type="AlphaFoldDB" id="A0AAV9VHC9"/>
<keyword evidence="1" id="KW-0732">Signal</keyword>
<protein>
    <submittedName>
        <fullName evidence="2">Uncharacterized protein</fullName>
    </submittedName>
</protein>
<dbReference type="EMBL" id="JAVHNS010000003">
    <property type="protein sequence ID" value="KAK6360872.1"/>
    <property type="molecule type" value="Genomic_DNA"/>
</dbReference>